<evidence type="ECO:0008006" key="2">
    <source>
        <dbReference type="Google" id="ProtNLM"/>
    </source>
</evidence>
<accession>A0A0F8WTS3</accession>
<dbReference type="AlphaFoldDB" id="A0A0F8WTS3"/>
<name>A0A0F8WTS3_9ZZZZ</name>
<gene>
    <name evidence="1" type="ORF">LCGC14_3025840</name>
</gene>
<organism evidence="1">
    <name type="scientific">marine sediment metagenome</name>
    <dbReference type="NCBI Taxonomy" id="412755"/>
    <lineage>
        <taxon>unclassified sequences</taxon>
        <taxon>metagenomes</taxon>
        <taxon>ecological metagenomes</taxon>
    </lineage>
</organism>
<dbReference type="EMBL" id="LAZR01063043">
    <property type="protein sequence ID" value="KKK60287.1"/>
    <property type="molecule type" value="Genomic_DNA"/>
</dbReference>
<proteinExistence type="predicted"/>
<reference evidence="1" key="1">
    <citation type="journal article" date="2015" name="Nature">
        <title>Complex archaea that bridge the gap between prokaryotes and eukaryotes.</title>
        <authorList>
            <person name="Spang A."/>
            <person name="Saw J.H."/>
            <person name="Jorgensen S.L."/>
            <person name="Zaremba-Niedzwiedzka K."/>
            <person name="Martijn J."/>
            <person name="Lind A.E."/>
            <person name="van Eijk R."/>
            <person name="Schleper C."/>
            <person name="Guy L."/>
            <person name="Ettema T.J."/>
        </authorList>
    </citation>
    <scope>NUCLEOTIDE SEQUENCE</scope>
</reference>
<sequence>DPFPKATAAWKAYEEKMRQEGRKEVIAMVREWFADSIDTGAFQLLEYLEKKCR</sequence>
<protein>
    <recommendedName>
        <fullName evidence="2">Mannitol dehydrogenase C-terminal domain-containing protein</fullName>
    </recommendedName>
</protein>
<feature type="non-terminal residue" evidence="1">
    <location>
        <position position="1"/>
    </location>
</feature>
<comment type="caution">
    <text evidence="1">The sequence shown here is derived from an EMBL/GenBank/DDBJ whole genome shotgun (WGS) entry which is preliminary data.</text>
</comment>
<evidence type="ECO:0000313" key="1">
    <source>
        <dbReference type="EMBL" id="KKK60287.1"/>
    </source>
</evidence>